<evidence type="ECO:0000313" key="2">
    <source>
        <dbReference type="Proteomes" id="UP000887116"/>
    </source>
</evidence>
<dbReference type="AlphaFoldDB" id="A0A8X6F437"/>
<name>A0A8X6F437_TRICU</name>
<organism evidence="1 2">
    <name type="scientific">Trichonephila clavata</name>
    <name type="common">Joro spider</name>
    <name type="synonym">Nephila clavata</name>
    <dbReference type="NCBI Taxonomy" id="2740835"/>
    <lineage>
        <taxon>Eukaryota</taxon>
        <taxon>Metazoa</taxon>
        <taxon>Ecdysozoa</taxon>
        <taxon>Arthropoda</taxon>
        <taxon>Chelicerata</taxon>
        <taxon>Arachnida</taxon>
        <taxon>Araneae</taxon>
        <taxon>Araneomorphae</taxon>
        <taxon>Entelegynae</taxon>
        <taxon>Araneoidea</taxon>
        <taxon>Nephilidae</taxon>
        <taxon>Trichonephila</taxon>
    </lineage>
</organism>
<reference evidence="1" key="1">
    <citation type="submission" date="2020-07" db="EMBL/GenBank/DDBJ databases">
        <title>Multicomponent nature underlies the extraordinary mechanical properties of spider dragline silk.</title>
        <authorList>
            <person name="Kono N."/>
            <person name="Nakamura H."/>
            <person name="Mori M."/>
            <person name="Yoshida Y."/>
            <person name="Ohtoshi R."/>
            <person name="Malay A.D."/>
            <person name="Moran D.A.P."/>
            <person name="Tomita M."/>
            <person name="Numata K."/>
            <person name="Arakawa K."/>
        </authorList>
    </citation>
    <scope>NUCLEOTIDE SEQUENCE</scope>
</reference>
<keyword evidence="2" id="KW-1185">Reference proteome</keyword>
<dbReference type="Proteomes" id="UP000887116">
    <property type="component" value="Unassembled WGS sequence"/>
</dbReference>
<sequence>MIGRRLSARYFRYLTLVKRSHKHLMQHVRATRHFTHLRSSFSSGQHVHVSASKRRHSWCKNYFWSEVFQDINMHTLANQYYLLHPYQPQNKKQKKTYLPKEIITEILPS</sequence>
<comment type="caution">
    <text evidence="1">The sequence shown here is derived from an EMBL/GenBank/DDBJ whole genome shotgun (WGS) entry which is preliminary data.</text>
</comment>
<protein>
    <submittedName>
        <fullName evidence="1">Uncharacterized protein</fullName>
    </submittedName>
</protein>
<dbReference type="OrthoDB" id="10544933at2759"/>
<gene>
    <name evidence="1" type="ORF">TNCT_709201</name>
</gene>
<dbReference type="EMBL" id="BMAO01020893">
    <property type="protein sequence ID" value="GFQ70615.1"/>
    <property type="molecule type" value="Genomic_DNA"/>
</dbReference>
<accession>A0A8X6F437</accession>
<evidence type="ECO:0000313" key="1">
    <source>
        <dbReference type="EMBL" id="GFQ70615.1"/>
    </source>
</evidence>
<proteinExistence type="predicted"/>